<keyword evidence="1" id="KW-0560">Oxidoreductase</keyword>
<evidence type="ECO:0000256" key="2">
    <source>
        <dbReference type="ARBA" id="ARBA00023033"/>
    </source>
</evidence>
<evidence type="ECO:0000313" key="4">
    <source>
        <dbReference type="EMBL" id="EMY34779.1"/>
    </source>
</evidence>
<dbReference type="AlphaFoldDB" id="N1V461"/>
<dbReference type="Pfam" id="PF01494">
    <property type="entry name" value="FAD_binding_3"/>
    <property type="match status" value="1"/>
</dbReference>
<dbReference type="InterPro" id="IPR050493">
    <property type="entry name" value="FAD-dep_Monooxygenase_BioMet"/>
</dbReference>
<dbReference type="SUPFAM" id="SSF51905">
    <property type="entry name" value="FAD/NAD(P)-binding domain"/>
    <property type="match status" value="1"/>
</dbReference>
<dbReference type="InterPro" id="IPR036188">
    <property type="entry name" value="FAD/NAD-bd_sf"/>
</dbReference>
<dbReference type="InterPro" id="IPR002938">
    <property type="entry name" value="FAD-bd"/>
</dbReference>
<gene>
    <name evidence="4" type="ORF">D477_007676</name>
</gene>
<reference evidence="4 5" key="1">
    <citation type="journal article" date="2013" name="Genome Announc.">
        <title>Draft Genome Sequence of Arthrobacter crystallopoietes Strain BAB-32, Revealing Genes for Bioremediation.</title>
        <authorList>
            <person name="Joshi M.N."/>
            <person name="Pandit A.S."/>
            <person name="Sharma A."/>
            <person name="Pandya R.V."/>
            <person name="Desai S.M."/>
            <person name="Saxena A.K."/>
            <person name="Bagatharia S.B."/>
        </authorList>
    </citation>
    <scope>NUCLEOTIDE SEQUENCE [LARGE SCALE GENOMIC DNA]</scope>
    <source>
        <strain evidence="4 5">BAB-32</strain>
    </source>
</reference>
<accession>N1V461</accession>
<dbReference type="GO" id="GO:0071949">
    <property type="term" value="F:FAD binding"/>
    <property type="evidence" value="ECO:0007669"/>
    <property type="project" value="InterPro"/>
</dbReference>
<dbReference type="PRINTS" id="PR00420">
    <property type="entry name" value="RNGMNOXGNASE"/>
</dbReference>
<dbReference type="PANTHER" id="PTHR13789">
    <property type="entry name" value="MONOOXYGENASE"/>
    <property type="match status" value="1"/>
</dbReference>
<feature type="domain" description="FAD-binding" evidence="3">
    <location>
        <begin position="7"/>
        <end position="341"/>
    </location>
</feature>
<protein>
    <submittedName>
        <fullName evidence="4">FAD-dependent oxidoreductase</fullName>
    </submittedName>
</protein>
<evidence type="ECO:0000259" key="3">
    <source>
        <dbReference type="Pfam" id="PF01494"/>
    </source>
</evidence>
<dbReference type="EMBL" id="ANPE02000100">
    <property type="protein sequence ID" value="EMY34779.1"/>
    <property type="molecule type" value="Genomic_DNA"/>
</dbReference>
<dbReference type="Proteomes" id="UP000010729">
    <property type="component" value="Unassembled WGS sequence"/>
</dbReference>
<dbReference type="OrthoDB" id="9782160at2"/>
<evidence type="ECO:0000313" key="5">
    <source>
        <dbReference type="Proteomes" id="UP000010729"/>
    </source>
</evidence>
<dbReference type="GO" id="GO:0004497">
    <property type="term" value="F:monooxygenase activity"/>
    <property type="evidence" value="ECO:0007669"/>
    <property type="project" value="UniProtKB-KW"/>
</dbReference>
<dbReference type="PANTHER" id="PTHR13789:SF309">
    <property type="entry name" value="PUTATIVE (AFU_ORTHOLOGUE AFUA_6G14510)-RELATED"/>
    <property type="match status" value="1"/>
</dbReference>
<comment type="caution">
    <text evidence="4">The sequence shown here is derived from an EMBL/GenBank/DDBJ whole genome shotgun (WGS) entry which is preliminary data.</text>
</comment>
<keyword evidence="5" id="KW-1185">Reference proteome</keyword>
<keyword evidence="2" id="KW-0503">Monooxygenase</keyword>
<dbReference type="Gene3D" id="3.50.50.60">
    <property type="entry name" value="FAD/NAD(P)-binding domain"/>
    <property type="match status" value="1"/>
</dbReference>
<evidence type="ECO:0000256" key="1">
    <source>
        <dbReference type="ARBA" id="ARBA00023002"/>
    </source>
</evidence>
<organism evidence="4 5">
    <name type="scientific">Arthrobacter crystallopoietes BAB-32</name>
    <dbReference type="NCBI Taxonomy" id="1246476"/>
    <lineage>
        <taxon>Bacteria</taxon>
        <taxon>Bacillati</taxon>
        <taxon>Actinomycetota</taxon>
        <taxon>Actinomycetes</taxon>
        <taxon>Micrococcales</taxon>
        <taxon>Micrococcaceae</taxon>
        <taxon>Crystallibacter</taxon>
    </lineage>
</organism>
<dbReference type="RefSeq" id="WP_005268384.1">
    <property type="nucleotide sequence ID" value="NZ_ANPE02000100.1"/>
</dbReference>
<name>N1V461_9MICC</name>
<sequence length="385" mass="41022">MAEGERKALIVGAGIGGLATALALQKAGWKVEVLERSGTLESPGTGLSLWPNALAALERLGVLDNVLTAAVPVRGDVLDMAGEPIMLLEQLEVRRRYGLPIQMIHRSDLTSILARPLKVNTVHLGLEVTGFELGFPRSSVQLNTGGRKNADLVVGADGLYSVVRTGLVGGGAPRSSGTTALRGICPAAGLDHGSVPWGEMWGDGGVFGATPLSGDRVYWYGTLPNEELASYREQGWKQAAINTFAPWHPGIANILQQTPEDAILAHELFDRKPEPVWSGRSATLVGDAAHPMLPFLGQGGCQALEDAVALADALGHHSSVAEGLLAYEHARTQRANRIVSQSHSIARLAQLDSAKLRKARDTAMRLLPKSFRLKQLDTVVGYEGH</sequence>
<proteinExistence type="predicted"/>